<sequence>MRRLPGILLATGATLLVAVALLISGLRLVLPVLNDYRPQLLQQVAAFTGLPVQASFIEGHWESFGPRLEVRDISTTFPAGNLQVGRVTLALDVWQSLLHWRWQFRDLTFYQLQLDLNTTLGGEGDKRETLQPGTVSDLFLYQLDHFDLRDSRVSFLTPSDARAAFDIPRLTWLNSRDRHRAEGQIGLSSFNGQHGVVQLRLDLRDNKGLLDTGTVYLQADNIDMKPWFSRWLRSNTGLESANFNLAAWLKVEGGEVYSGNALLKQGSASWQVGAQPHRLEVDNLALALSRQGKGWQLDVPQLKLATDGESWPQGRLSALWLPEDTQLLGPDQPEELRLRASGITLERLTPLLPMFSFLSPDVLQRWDVMQPKGRLDALALDVPLKQPEKSRFQARWQDVSWQPWQRLPGVNHFAGALAGGVESGRLTIDLNNSTLPVGDMFRAPLEVSRASGALTWRYSDSGWELASENLDVKANALWVNGNFRYQQPAQGEPWLSILAGIRLYDGAQAWRYFPEPLMGTHLVDYLSGAIQGGQVDNASLIYAGNPHHFPYKKHEGQFEVYVPLRHATFQFQPGWPALNDLAIDLDFANNGLWMHAPQARLGKVEGRDISAVIPDYQQERLFVDAELAGAGPDVHDYFKQTPLAKSVGSALDQLQVKGDVSGRLHLDIPLNGGHTDAQGEVALNNNALLVKPLGSTLEQVSGKFRFDNGNLTSDTLSANWFGQPLAIEFNTQEAEKDYKINVGLQGDWLPGKFPGLPPAAAEALQGSAPWQSKVAISLPHGGGAHYDIGLEADLKKVSSHLPSPLDKPAGQPLPLSVNVEGGLNGFRLSGRAGKQEHFNSEWRFPGKQVQLVRAAWRSDGGATPALPGSPSLSLDLPPLDGEKWLALLAPALPASGGRSGTAGSFRFPTTVALHTPQLLLGGQAWHRLTLSAEQRIGGLEIAAKGDEVDGRLLSANNGPWRANLQYLYYNPQFNGSSGQAAQGGSTSAMDNVSFRNWPSLMLRCQSCWILGQNLGKVEADIQNQGDTLALTHALIDTGKGRVTATGLWKQNSQEERTALKGKLLGGNIDDTATFFGITTPLKGAPYDVDFDLYWHGKPWQPQIATLSGTLQAALGKGEIEDIGGGRAGQLLRLVSFDALLRKLQFDFSDTFGKGFYFDSIRSTAWLKDGIMHTDNLLVDGLAADIAMSGQIDLVQRQIDMEAVVAPEISATVGVATAFVINPIVGAAVFAASKVLAPLWNKISLIRYHIVGSLDQPKIDEVLRKPKEDKTP</sequence>
<keyword evidence="3" id="KW-1185">Reference proteome</keyword>
<dbReference type="PANTHER" id="PTHR38690">
    <property type="entry name" value="PROTEASE-RELATED"/>
    <property type="match status" value="1"/>
</dbReference>
<dbReference type="NCBIfam" id="NF008148">
    <property type="entry name" value="PRK10899.1"/>
    <property type="match status" value="1"/>
</dbReference>
<dbReference type="InterPro" id="IPR011836">
    <property type="entry name" value="YhdP"/>
</dbReference>
<comment type="caution">
    <text evidence="2">The sequence shown here is derived from an EMBL/GenBank/DDBJ whole genome shotgun (WGS) entry which is preliminary data.</text>
</comment>
<dbReference type="EMBL" id="BAABDG010000008">
    <property type="protein sequence ID" value="GAA3908541.1"/>
    <property type="molecule type" value="Genomic_DNA"/>
</dbReference>
<evidence type="ECO:0000313" key="2">
    <source>
        <dbReference type="EMBL" id="GAA3908541.1"/>
    </source>
</evidence>
<dbReference type="InterPro" id="IPR025263">
    <property type="entry name" value="YhdP_central"/>
</dbReference>
<evidence type="ECO:0000313" key="3">
    <source>
        <dbReference type="Proteomes" id="UP001499994"/>
    </source>
</evidence>
<dbReference type="RefSeq" id="WP_346082434.1">
    <property type="nucleotide sequence ID" value="NZ_BAABDG010000008.1"/>
</dbReference>
<dbReference type="NCBIfam" id="TIGR02099">
    <property type="entry name" value="YhdP family protein"/>
    <property type="match status" value="1"/>
</dbReference>
<name>A0ABP7LUE2_9GAMM</name>
<feature type="domain" description="YhdP central" evidence="1">
    <location>
        <begin position="1"/>
        <end position="1258"/>
    </location>
</feature>
<evidence type="ECO:0000259" key="1">
    <source>
        <dbReference type="Pfam" id="PF13116"/>
    </source>
</evidence>
<reference evidence="3" key="1">
    <citation type="journal article" date="2019" name="Int. J. Syst. Evol. Microbiol.">
        <title>The Global Catalogue of Microorganisms (GCM) 10K type strain sequencing project: providing services to taxonomists for standard genome sequencing and annotation.</title>
        <authorList>
            <consortium name="The Broad Institute Genomics Platform"/>
            <consortium name="The Broad Institute Genome Sequencing Center for Infectious Disease"/>
            <person name="Wu L."/>
            <person name="Ma J."/>
        </authorList>
    </citation>
    <scope>NUCLEOTIDE SEQUENCE [LARGE SCALE GENOMIC DNA]</scope>
    <source>
        <strain evidence="3">JCM 17201</strain>
    </source>
</reference>
<dbReference type="Proteomes" id="UP001499994">
    <property type="component" value="Unassembled WGS sequence"/>
</dbReference>
<organism evidence="2 3">
    <name type="scientific">Gibbsiella dentisursi</name>
    <dbReference type="NCBI Taxonomy" id="796890"/>
    <lineage>
        <taxon>Bacteria</taxon>
        <taxon>Pseudomonadati</taxon>
        <taxon>Pseudomonadota</taxon>
        <taxon>Gammaproteobacteria</taxon>
        <taxon>Enterobacterales</taxon>
        <taxon>Yersiniaceae</taxon>
        <taxon>Gibbsiella</taxon>
    </lineage>
</organism>
<dbReference type="Pfam" id="PF13116">
    <property type="entry name" value="YhdP"/>
    <property type="match status" value="1"/>
</dbReference>
<protein>
    <submittedName>
        <fullName evidence="2">AsmA2 domain-containing protein YhdP</fullName>
    </submittedName>
</protein>
<gene>
    <name evidence="2" type="primary">yhdP</name>
    <name evidence="2" type="ORF">GCM10022405_37090</name>
</gene>
<proteinExistence type="predicted"/>
<accession>A0ABP7LUE2</accession>
<dbReference type="PANTHER" id="PTHR38690:SF1">
    <property type="entry name" value="PROTEASE"/>
    <property type="match status" value="1"/>
</dbReference>